<evidence type="ECO:0000313" key="1">
    <source>
        <dbReference type="EMBL" id="AMD01514.1"/>
    </source>
</evidence>
<organism evidence="1 2">
    <name type="scientific">Halomonas chromatireducens</name>
    <dbReference type="NCBI Taxonomy" id="507626"/>
    <lineage>
        <taxon>Bacteria</taxon>
        <taxon>Pseudomonadati</taxon>
        <taxon>Pseudomonadota</taxon>
        <taxon>Gammaproteobacteria</taxon>
        <taxon>Oceanospirillales</taxon>
        <taxon>Halomonadaceae</taxon>
        <taxon>Halomonas</taxon>
    </lineage>
</organism>
<name>A0A0X8HF80_9GAMM</name>
<dbReference type="GO" id="GO:0047200">
    <property type="term" value="F:tetrahydrodipicolinate N-acetyltransferase activity"/>
    <property type="evidence" value="ECO:0007669"/>
    <property type="project" value="UniProtKB-EC"/>
</dbReference>
<dbReference type="SUPFAM" id="SSF51161">
    <property type="entry name" value="Trimeric LpxA-like enzymes"/>
    <property type="match status" value="1"/>
</dbReference>
<dbReference type="STRING" id="507626.LOKO_02454"/>
<dbReference type="Gene3D" id="2.160.10.10">
    <property type="entry name" value="Hexapeptide repeat proteins"/>
    <property type="match status" value="1"/>
</dbReference>
<protein>
    <submittedName>
        <fullName evidence="1">2,3,4,5-tetrahydropyridine-2,6-dicarboxylate N-acetyltransferase</fullName>
        <ecNumber evidence="1">2.3.1.89</ecNumber>
    </submittedName>
</protein>
<keyword evidence="1" id="KW-0012">Acyltransferase</keyword>
<dbReference type="InterPro" id="IPR050484">
    <property type="entry name" value="Transf_Hexapept/Carb_Anhydrase"/>
</dbReference>
<dbReference type="RefSeq" id="WP_066449555.1">
    <property type="nucleotide sequence ID" value="NZ_CP014226.1"/>
</dbReference>
<proteinExistence type="predicted"/>
<reference evidence="1 2" key="1">
    <citation type="journal article" date="2016" name="Genome Announc.">
        <title>Draft Genome Sequence of 'Halomonas chromatireducens' Strain AGD 8-3, a Haloalkaliphilic Chromate- and Selenite-Reducing Gammaproteobacterium.</title>
        <authorList>
            <person name="Sharko F.S."/>
            <person name="Shapovalova A.A."/>
            <person name="Tsygankova S.V."/>
            <person name="Komova A.V."/>
            <person name="Boulygina E.S."/>
            <person name="Teslyuk A.B."/>
            <person name="Gotovtsev P.M."/>
            <person name="Namsaraev Z.B."/>
            <person name="Khijniak T.V."/>
            <person name="Nedoluzhko A.V."/>
            <person name="Vasilov R.G."/>
        </authorList>
    </citation>
    <scope>NUCLEOTIDE SEQUENCE [LARGE SCALE GENOMIC DNA]</scope>
    <source>
        <strain evidence="1 2">AGD 8-3</strain>
    </source>
</reference>
<sequence>MATYALGDLAPTHDDTVFIAREAAVIGDARLAPDVSIWPGAVLRGDNEPIVIGAGSNVQENCVLHTDPGFPMEIGEGVTVGHLVMLHGCIIGNGTLVGMHSTVLNGARIGMNCLIGAGSVITSNKEFPDNSLILGSPAKVVRTLSEQEVADLAVSSQYYVERKNRYLSELTQLTP</sequence>
<dbReference type="CDD" id="cd04645">
    <property type="entry name" value="LbH_gamma_CA_like"/>
    <property type="match status" value="1"/>
</dbReference>
<dbReference type="InterPro" id="IPR011004">
    <property type="entry name" value="Trimer_LpxA-like_sf"/>
</dbReference>
<accession>A0A0X8HF80</accession>
<evidence type="ECO:0000313" key="2">
    <source>
        <dbReference type="Proteomes" id="UP000063387"/>
    </source>
</evidence>
<dbReference type="EC" id="2.3.1.89" evidence="1"/>
<keyword evidence="1" id="KW-0808">Transferase</keyword>
<dbReference type="PANTHER" id="PTHR13061">
    <property type="entry name" value="DYNACTIN SUBUNIT P25"/>
    <property type="match status" value="1"/>
</dbReference>
<dbReference type="AlphaFoldDB" id="A0A0X8HF80"/>
<keyword evidence="2" id="KW-1185">Reference proteome</keyword>
<dbReference type="Pfam" id="PF00132">
    <property type="entry name" value="Hexapep"/>
    <property type="match status" value="1"/>
</dbReference>
<dbReference type="InterPro" id="IPR047324">
    <property type="entry name" value="LbH_gamma_CA-like"/>
</dbReference>
<dbReference type="KEGG" id="hco:LOKO_02454"/>
<dbReference type="InterPro" id="IPR001451">
    <property type="entry name" value="Hexapep"/>
</dbReference>
<dbReference type="PATRIC" id="fig|507626.3.peg.2451"/>
<dbReference type="Proteomes" id="UP000063387">
    <property type="component" value="Chromosome"/>
</dbReference>
<dbReference type="OrthoDB" id="9803036at2"/>
<reference evidence="1 2" key="2">
    <citation type="submission" date="2016-02" db="EMBL/GenBank/DDBJ databases">
        <authorList>
            <person name="Wen L."/>
            <person name="He K."/>
            <person name="Yang H."/>
        </authorList>
    </citation>
    <scope>NUCLEOTIDE SEQUENCE [LARGE SCALE GENOMIC DNA]</scope>
    <source>
        <strain evidence="1 2">AGD 8-3</strain>
    </source>
</reference>
<dbReference type="EMBL" id="CP014226">
    <property type="protein sequence ID" value="AMD01514.1"/>
    <property type="molecule type" value="Genomic_DNA"/>
</dbReference>
<dbReference type="PANTHER" id="PTHR13061:SF29">
    <property type="entry name" value="GAMMA CARBONIC ANHYDRASE-LIKE 1, MITOCHONDRIAL-RELATED"/>
    <property type="match status" value="1"/>
</dbReference>
<gene>
    <name evidence="1" type="primary">dapH</name>
    <name evidence="1" type="ORF">LOKO_02454</name>
</gene>